<protein>
    <submittedName>
        <fullName evidence="5">Uncharacterized protein</fullName>
    </submittedName>
</protein>
<gene>
    <name evidence="5" type="ORF">CTOB1V02_LOCUS7951</name>
</gene>
<dbReference type="InterPro" id="IPR036388">
    <property type="entry name" value="WH-like_DNA-bd_sf"/>
</dbReference>
<dbReference type="PRINTS" id="PR00053">
    <property type="entry name" value="FORKHEAD"/>
</dbReference>
<dbReference type="OrthoDB" id="5954824at2759"/>
<dbReference type="GO" id="GO:0000981">
    <property type="term" value="F:DNA-binding transcription factor activity, RNA polymerase II-specific"/>
    <property type="evidence" value="ECO:0007669"/>
    <property type="project" value="TreeGrafter"/>
</dbReference>
<feature type="region of interest" description="Disordered" evidence="4">
    <location>
        <begin position="217"/>
        <end position="248"/>
    </location>
</feature>
<organism evidence="5">
    <name type="scientific">Cyprideis torosa</name>
    <dbReference type="NCBI Taxonomy" id="163714"/>
    <lineage>
        <taxon>Eukaryota</taxon>
        <taxon>Metazoa</taxon>
        <taxon>Ecdysozoa</taxon>
        <taxon>Arthropoda</taxon>
        <taxon>Crustacea</taxon>
        <taxon>Oligostraca</taxon>
        <taxon>Ostracoda</taxon>
        <taxon>Podocopa</taxon>
        <taxon>Podocopida</taxon>
        <taxon>Cytherocopina</taxon>
        <taxon>Cytheroidea</taxon>
        <taxon>Cytherideidae</taxon>
        <taxon>Cyprideis</taxon>
    </lineage>
</organism>
<dbReference type="GO" id="GO:0030154">
    <property type="term" value="P:cell differentiation"/>
    <property type="evidence" value="ECO:0007669"/>
    <property type="project" value="TreeGrafter"/>
</dbReference>
<evidence type="ECO:0000256" key="2">
    <source>
        <dbReference type="ARBA" id="ARBA00023242"/>
    </source>
</evidence>
<feature type="region of interest" description="Disordered" evidence="4">
    <location>
        <begin position="1"/>
        <end position="33"/>
    </location>
</feature>
<feature type="DNA-binding region" description="Fork-head" evidence="3">
    <location>
        <begin position="124"/>
        <end position="216"/>
    </location>
</feature>
<dbReference type="Gene3D" id="1.10.10.10">
    <property type="entry name" value="Winged helix-like DNA-binding domain superfamily/Winged helix DNA-binding domain"/>
    <property type="match status" value="1"/>
</dbReference>
<feature type="compositionally biased region" description="Low complexity" evidence="4">
    <location>
        <begin position="339"/>
        <end position="351"/>
    </location>
</feature>
<proteinExistence type="predicted"/>
<evidence type="ECO:0000256" key="1">
    <source>
        <dbReference type="ARBA" id="ARBA00023125"/>
    </source>
</evidence>
<evidence type="ECO:0000256" key="3">
    <source>
        <dbReference type="PROSITE-ProRule" id="PRU00089"/>
    </source>
</evidence>
<dbReference type="GO" id="GO:0000978">
    <property type="term" value="F:RNA polymerase II cis-regulatory region sequence-specific DNA binding"/>
    <property type="evidence" value="ECO:0007669"/>
    <property type="project" value="TreeGrafter"/>
</dbReference>
<evidence type="ECO:0000256" key="4">
    <source>
        <dbReference type="SAM" id="MobiDB-lite"/>
    </source>
</evidence>
<dbReference type="AlphaFoldDB" id="A0A7R8WEE5"/>
<sequence>MEKGDDSVDLKVSPPTPGTPPIESPSTNPPPASVLTLNQTINPYQRLQLYHQAYVERLRSLAPYSAAAYFCGSSTPGSPSPGIPPGTYGLPQSPWNALFRAPNSISPNTIFDPRNFYRIPEEPKPQHSYIGLIAMAILSSAEQKMVLADIYQWILDHYAYFRNRGPGWRNSIRHNLSLNDCFIKAGRSANGKGHYWAIHPANVEDFKKGDFRRRKAQRKVRRHMGLDVPDDEDDSPSPPLHNPPPPCWAGNRTLLPPFDPLFLAATAASAGQPPLPLFPRGVTRKRTFDMASLLEPDDEIGKKFQDMKSDSPLSTGEARGDQSPIQDDLDSPKDLRWRASPTATSVASSPSDLSHTRTWYHTPPSCLKELNNGENSD</sequence>
<dbReference type="PROSITE" id="PS00657">
    <property type="entry name" value="FORK_HEAD_1"/>
    <property type="match status" value="1"/>
</dbReference>
<name>A0A7R8WEE5_9CRUS</name>
<reference evidence="5" key="1">
    <citation type="submission" date="2020-11" db="EMBL/GenBank/DDBJ databases">
        <authorList>
            <person name="Tran Van P."/>
        </authorList>
    </citation>
    <scope>NUCLEOTIDE SEQUENCE</scope>
</reference>
<dbReference type="InterPro" id="IPR030456">
    <property type="entry name" value="TF_fork_head_CS_2"/>
</dbReference>
<dbReference type="SUPFAM" id="SSF46785">
    <property type="entry name" value="Winged helix' DNA-binding domain"/>
    <property type="match status" value="1"/>
</dbReference>
<dbReference type="InterPro" id="IPR001766">
    <property type="entry name" value="Fork_head_dom"/>
</dbReference>
<dbReference type="PROSITE" id="PS50039">
    <property type="entry name" value="FORK_HEAD_3"/>
    <property type="match status" value="1"/>
</dbReference>
<comment type="subcellular location">
    <subcellularLocation>
        <location evidence="3">Nucleus</location>
    </subcellularLocation>
</comment>
<feature type="compositionally biased region" description="Pro residues" evidence="4">
    <location>
        <begin position="14"/>
        <end position="32"/>
    </location>
</feature>
<dbReference type="PANTHER" id="PTHR11829">
    <property type="entry name" value="FORKHEAD BOX PROTEIN"/>
    <property type="match status" value="1"/>
</dbReference>
<dbReference type="CDD" id="cd20035">
    <property type="entry name" value="FH_FOXQ2-like"/>
    <property type="match status" value="1"/>
</dbReference>
<accession>A0A7R8WEE5</accession>
<dbReference type="SMART" id="SM00339">
    <property type="entry name" value="FH"/>
    <property type="match status" value="1"/>
</dbReference>
<feature type="compositionally biased region" description="Basic and acidic residues" evidence="4">
    <location>
        <begin position="299"/>
        <end position="309"/>
    </location>
</feature>
<dbReference type="PROSITE" id="PS00658">
    <property type="entry name" value="FORK_HEAD_2"/>
    <property type="match status" value="1"/>
</dbReference>
<keyword evidence="1 3" id="KW-0238">DNA-binding</keyword>
<feature type="region of interest" description="Disordered" evidence="4">
    <location>
        <begin position="294"/>
        <end position="377"/>
    </location>
</feature>
<dbReference type="GO" id="GO:0005634">
    <property type="term" value="C:nucleus"/>
    <property type="evidence" value="ECO:0007669"/>
    <property type="project" value="UniProtKB-SubCell"/>
</dbReference>
<dbReference type="Pfam" id="PF00250">
    <property type="entry name" value="Forkhead"/>
    <property type="match status" value="1"/>
</dbReference>
<dbReference type="GO" id="GO:0009653">
    <property type="term" value="P:anatomical structure morphogenesis"/>
    <property type="evidence" value="ECO:0007669"/>
    <property type="project" value="TreeGrafter"/>
</dbReference>
<keyword evidence="2 3" id="KW-0539">Nucleus</keyword>
<dbReference type="InterPro" id="IPR018122">
    <property type="entry name" value="TF_fork_head_CS_1"/>
</dbReference>
<feature type="compositionally biased region" description="Pro residues" evidence="4">
    <location>
        <begin position="236"/>
        <end position="247"/>
    </location>
</feature>
<evidence type="ECO:0000313" key="5">
    <source>
        <dbReference type="EMBL" id="CAD7230088.1"/>
    </source>
</evidence>
<dbReference type="EMBL" id="OB662456">
    <property type="protein sequence ID" value="CAD7230088.1"/>
    <property type="molecule type" value="Genomic_DNA"/>
</dbReference>
<dbReference type="FunFam" id="1.10.10.10:FF:000352">
    <property type="entry name" value="Forkhead box Q2"/>
    <property type="match status" value="1"/>
</dbReference>
<dbReference type="InterPro" id="IPR036390">
    <property type="entry name" value="WH_DNA-bd_sf"/>
</dbReference>
<dbReference type="PANTHER" id="PTHR11829:SF343">
    <property type="entry name" value="FORK-HEAD DOMAIN-CONTAINING PROTEIN"/>
    <property type="match status" value="1"/>
</dbReference>
<dbReference type="InterPro" id="IPR050211">
    <property type="entry name" value="FOX_domain-containing"/>
</dbReference>
<dbReference type="InterPro" id="IPR047519">
    <property type="entry name" value="FH_FOXQ2-like"/>
</dbReference>